<gene>
    <name evidence="5 7" type="primary">coaE</name>
    <name evidence="7" type="ORF">GCM10007103_18100</name>
</gene>
<keyword evidence="3 5" id="KW-0067">ATP-binding</keyword>
<reference evidence="7" key="1">
    <citation type="journal article" date="2014" name="Int. J. Syst. Evol. Microbiol.">
        <title>Complete genome sequence of Corynebacterium casei LMG S-19264T (=DSM 44701T), isolated from a smear-ripened cheese.</title>
        <authorList>
            <consortium name="US DOE Joint Genome Institute (JGI-PGF)"/>
            <person name="Walter F."/>
            <person name="Albersmeier A."/>
            <person name="Kalinowski J."/>
            <person name="Ruckert C."/>
        </authorList>
    </citation>
    <scope>NUCLEOTIDE SEQUENCE</scope>
    <source>
        <strain evidence="7">KCTC 12719</strain>
    </source>
</reference>
<dbReference type="GO" id="GO:0004140">
    <property type="term" value="F:dephospho-CoA kinase activity"/>
    <property type="evidence" value="ECO:0007669"/>
    <property type="project" value="UniProtKB-UniRule"/>
</dbReference>
<dbReference type="Pfam" id="PF01121">
    <property type="entry name" value="CoaE"/>
    <property type="match status" value="1"/>
</dbReference>
<dbReference type="Gene3D" id="3.40.50.300">
    <property type="entry name" value="P-loop containing nucleotide triphosphate hydrolases"/>
    <property type="match status" value="1"/>
</dbReference>
<keyword evidence="4 5" id="KW-0173">Coenzyme A biosynthesis</keyword>
<dbReference type="GO" id="GO:0005524">
    <property type="term" value="F:ATP binding"/>
    <property type="evidence" value="ECO:0007669"/>
    <property type="project" value="UniProtKB-UniRule"/>
</dbReference>
<name>A0A918SFX5_9FLAO</name>
<protein>
    <recommendedName>
        <fullName evidence="5 6">Dephospho-CoA kinase</fullName>
        <ecNumber evidence="5 6">2.7.1.24</ecNumber>
    </recommendedName>
    <alternativeName>
        <fullName evidence="5">Dephosphocoenzyme A kinase</fullName>
    </alternativeName>
</protein>
<dbReference type="EC" id="2.7.1.24" evidence="5 6"/>
<evidence type="ECO:0000256" key="1">
    <source>
        <dbReference type="ARBA" id="ARBA00009018"/>
    </source>
</evidence>
<dbReference type="GO" id="GO:0005737">
    <property type="term" value="C:cytoplasm"/>
    <property type="evidence" value="ECO:0007669"/>
    <property type="project" value="UniProtKB-SubCell"/>
</dbReference>
<dbReference type="EMBL" id="BMXB01000006">
    <property type="protein sequence ID" value="GHA37138.1"/>
    <property type="molecule type" value="Genomic_DNA"/>
</dbReference>
<dbReference type="InterPro" id="IPR027417">
    <property type="entry name" value="P-loop_NTPase"/>
</dbReference>
<proteinExistence type="inferred from homology"/>
<dbReference type="Proteomes" id="UP000610456">
    <property type="component" value="Unassembled WGS sequence"/>
</dbReference>
<evidence type="ECO:0000313" key="8">
    <source>
        <dbReference type="Proteomes" id="UP000610456"/>
    </source>
</evidence>
<keyword evidence="8" id="KW-1185">Reference proteome</keyword>
<comment type="subcellular location">
    <subcellularLocation>
        <location evidence="5">Cytoplasm</location>
    </subcellularLocation>
</comment>
<comment type="catalytic activity">
    <reaction evidence="5">
        <text>3'-dephospho-CoA + ATP = ADP + CoA + H(+)</text>
        <dbReference type="Rhea" id="RHEA:18245"/>
        <dbReference type="ChEBI" id="CHEBI:15378"/>
        <dbReference type="ChEBI" id="CHEBI:30616"/>
        <dbReference type="ChEBI" id="CHEBI:57287"/>
        <dbReference type="ChEBI" id="CHEBI:57328"/>
        <dbReference type="ChEBI" id="CHEBI:456216"/>
        <dbReference type="EC" id="2.7.1.24"/>
    </reaction>
</comment>
<comment type="pathway">
    <text evidence="5">Cofactor biosynthesis; coenzyme A biosynthesis; CoA from (R)-pantothenate: step 5/5.</text>
</comment>
<dbReference type="InterPro" id="IPR001977">
    <property type="entry name" value="Depp_CoAkinase"/>
</dbReference>
<dbReference type="GO" id="GO:0015937">
    <property type="term" value="P:coenzyme A biosynthetic process"/>
    <property type="evidence" value="ECO:0007669"/>
    <property type="project" value="UniProtKB-UniRule"/>
</dbReference>
<comment type="similarity">
    <text evidence="1 5">Belongs to the CoaE family.</text>
</comment>
<organism evidence="7 8">
    <name type="scientific">Salinimicrobium marinum</name>
    <dbReference type="NCBI Taxonomy" id="680283"/>
    <lineage>
        <taxon>Bacteria</taxon>
        <taxon>Pseudomonadati</taxon>
        <taxon>Bacteroidota</taxon>
        <taxon>Flavobacteriia</taxon>
        <taxon>Flavobacteriales</taxon>
        <taxon>Flavobacteriaceae</taxon>
        <taxon>Salinimicrobium</taxon>
    </lineage>
</organism>
<evidence type="ECO:0000313" key="7">
    <source>
        <dbReference type="EMBL" id="GHA37138.1"/>
    </source>
</evidence>
<dbReference type="PANTHER" id="PTHR10695:SF46">
    <property type="entry name" value="BIFUNCTIONAL COENZYME A SYNTHASE-RELATED"/>
    <property type="match status" value="1"/>
</dbReference>
<evidence type="ECO:0000256" key="5">
    <source>
        <dbReference type="HAMAP-Rule" id="MF_00376"/>
    </source>
</evidence>
<sequence length="194" mass="22167">MKVVGLTGGIGSGKTTVANFFAELGVPVYIADVEAKKLQNESEIIKEQITALFGPEAYKNGILDRKFVSGKVFNDPEKLEALNNIVHPQVALHFDRWKEHQHSEYVLYEAAILFEKGGYRKCDYTILVVADHEAKIDRLKKRDKSEISEIKARMDTQWPDEKKLNLADFVIENRDLADTRREVVRIHQILLKTS</sequence>
<evidence type="ECO:0000256" key="6">
    <source>
        <dbReference type="NCBIfam" id="TIGR00152"/>
    </source>
</evidence>
<keyword evidence="5 7" id="KW-0418">Kinase</keyword>
<dbReference type="NCBIfam" id="TIGR00152">
    <property type="entry name" value="dephospho-CoA kinase"/>
    <property type="match status" value="1"/>
</dbReference>
<evidence type="ECO:0000256" key="3">
    <source>
        <dbReference type="ARBA" id="ARBA00022840"/>
    </source>
</evidence>
<evidence type="ECO:0000256" key="4">
    <source>
        <dbReference type="ARBA" id="ARBA00022993"/>
    </source>
</evidence>
<comment type="function">
    <text evidence="5">Catalyzes the phosphorylation of the 3'-hydroxyl group of dephosphocoenzyme A to form coenzyme A.</text>
</comment>
<keyword evidence="5" id="KW-0963">Cytoplasm</keyword>
<dbReference type="HAMAP" id="MF_00376">
    <property type="entry name" value="Dephospho_CoA_kinase"/>
    <property type="match status" value="1"/>
</dbReference>
<dbReference type="CDD" id="cd02022">
    <property type="entry name" value="DPCK"/>
    <property type="match status" value="1"/>
</dbReference>
<keyword evidence="5" id="KW-0808">Transferase</keyword>
<dbReference type="PANTHER" id="PTHR10695">
    <property type="entry name" value="DEPHOSPHO-COA KINASE-RELATED"/>
    <property type="match status" value="1"/>
</dbReference>
<dbReference type="RefSeq" id="WP_189604419.1">
    <property type="nucleotide sequence ID" value="NZ_BMXB01000006.1"/>
</dbReference>
<dbReference type="AlphaFoldDB" id="A0A918SFX5"/>
<feature type="binding site" evidence="5">
    <location>
        <begin position="11"/>
        <end position="16"/>
    </location>
    <ligand>
        <name>ATP</name>
        <dbReference type="ChEBI" id="CHEBI:30616"/>
    </ligand>
</feature>
<comment type="caution">
    <text evidence="7">The sequence shown here is derived from an EMBL/GenBank/DDBJ whole genome shotgun (WGS) entry which is preliminary data.</text>
</comment>
<keyword evidence="2 5" id="KW-0547">Nucleotide-binding</keyword>
<dbReference type="PROSITE" id="PS51219">
    <property type="entry name" value="DPCK"/>
    <property type="match status" value="1"/>
</dbReference>
<dbReference type="SUPFAM" id="SSF52540">
    <property type="entry name" value="P-loop containing nucleoside triphosphate hydrolases"/>
    <property type="match status" value="1"/>
</dbReference>
<evidence type="ECO:0000256" key="2">
    <source>
        <dbReference type="ARBA" id="ARBA00022741"/>
    </source>
</evidence>
<accession>A0A918SFX5</accession>
<reference evidence="7" key="2">
    <citation type="submission" date="2020-09" db="EMBL/GenBank/DDBJ databases">
        <authorList>
            <person name="Sun Q."/>
            <person name="Kim S."/>
        </authorList>
    </citation>
    <scope>NUCLEOTIDE SEQUENCE</scope>
    <source>
        <strain evidence="7">KCTC 12719</strain>
    </source>
</reference>